<dbReference type="GO" id="GO:0020037">
    <property type="term" value="F:heme binding"/>
    <property type="evidence" value="ECO:0007669"/>
    <property type="project" value="InterPro"/>
</dbReference>
<dbReference type="PRINTS" id="PR00359">
    <property type="entry name" value="BP450"/>
</dbReference>
<sequence length="402" mass="44388">MNDAQPSFPFARRCPFGPPDEYARLRAEEPVSTVVTPGGGTAWLVTRYDDVRAILSDTDFSSDARRPGFPAMQPELRQLFDDPPFVRKDPPQHTLERRTLIQEFTVKRMKALRPGVQATVNDLIDGLLRATPPVDLVEAFALPVPSLVISRLLGVPYADHAFFESRTRTMLGRSTTPEQFSTATRELFSYMNELIGTKQREPTDDLMGRLISTHMEPAGQLSRQTVLKMCTLLLQAGHETTANMIALGTLALLQDRALLTAVQADPEMLPPTIEEMLRVFSIADLGPARVATRDIEIGGTLIHAGDGVMPLLAAANADPVAFSDPDVLDPRRDGRHHIAFGHGVHQCLGQNLARMELEVVFSTLFERIPTLRLAVPVEDLPLKNDGAFGLYELPVTWHSADT</sequence>
<evidence type="ECO:0000256" key="4">
    <source>
        <dbReference type="ARBA" id="ARBA00023002"/>
    </source>
</evidence>
<dbReference type="InterPro" id="IPR001128">
    <property type="entry name" value="Cyt_P450"/>
</dbReference>
<dbReference type="Pfam" id="PF00067">
    <property type="entry name" value="p450"/>
    <property type="match status" value="1"/>
</dbReference>
<dbReference type="GO" id="GO:0016705">
    <property type="term" value="F:oxidoreductase activity, acting on paired donors, with incorporation or reduction of molecular oxygen"/>
    <property type="evidence" value="ECO:0007669"/>
    <property type="project" value="InterPro"/>
</dbReference>
<name>A0A4R4NFM2_9ACTN</name>
<comment type="caution">
    <text evidence="8">The sequence shown here is derived from an EMBL/GenBank/DDBJ whole genome shotgun (WGS) entry which is preliminary data.</text>
</comment>
<accession>A0A4R4NFM2</accession>
<evidence type="ECO:0000313" key="8">
    <source>
        <dbReference type="EMBL" id="TDC07234.1"/>
    </source>
</evidence>
<keyword evidence="4 7" id="KW-0560">Oxidoreductase</keyword>
<evidence type="ECO:0000256" key="5">
    <source>
        <dbReference type="ARBA" id="ARBA00023004"/>
    </source>
</evidence>
<dbReference type="InterPro" id="IPR017972">
    <property type="entry name" value="Cyt_P450_CS"/>
</dbReference>
<evidence type="ECO:0000256" key="1">
    <source>
        <dbReference type="ARBA" id="ARBA00010617"/>
    </source>
</evidence>
<dbReference type="PROSITE" id="PS00086">
    <property type="entry name" value="CYTOCHROME_P450"/>
    <property type="match status" value="1"/>
</dbReference>
<dbReference type="SUPFAM" id="SSF48264">
    <property type="entry name" value="Cytochrome P450"/>
    <property type="match status" value="1"/>
</dbReference>
<organism evidence="8 9">
    <name type="scientific">Nonomuraea longispora</name>
    <dbReference type="NCBI Taxonomy" id="1848320"/>
    <lineage>
        <taxon>Bacteria</taxon>
        <taxon>Bacillati</taxon>
        <taxon>Actinomycetota</taxon>
        <taxon>Actinomycetes</taxon>
        <taxon>Streptosporangiales</taxon>
        <taxon>Streptosporangiaceae</taxon>
        <taxon>Nonomuraea</taxon>
    </lineage>
</organism>
<keyword evidence="3 7" id="KW-0479">Metal-binding</keyword>
<dbReference type="PANTHER" id="PTHR46696:SF1">
    <property type="entry name" value="CYTOCHROME P450 YJIB-RELATED"/>
    <property type="match status" value="1"/>
</dbReference>
<dbReference type="OrthoDB" id="4133219at2"/>
<dbReference type="GO" id="GO:0004497">
    <property type="term" value="F:monooxygenase activity"/>
    <property type="evidence" value="ECO:0007669"/>
    <property type="project" value="UniProtKB-KW"/>
</dbReference>
<dbReference type="Gene3D" id="1.10.630.10">
    <property type="entry name" value="Cytochrome P450"/>
    <property type="match status" value="1"/>
</dbReference>
<evidence type="ECO:0000256" key="6">
    <source>
        <dbReference type="ARBA" id="ARBA00023033"/>
    </source>
</evidence>
<reference evidence="8 9" key="1">
    <citation type="submission" date="2019-02" db="EMBL/GenBank/DDBJ databases">
        <title>Draft genome sequences of novel Actinobacteria.</title>
        <authorList>
            <person name="Sahin N."/>
            <person name="Ay H."/>
            <person name="Saygin H."/>
        </authorList>
    </citation>
    <scope>NUCLEOTIDE SEQUENCE [LARGE SCALE GENOMIC DNA]</scope>
    <source>
        <strain evidence="8 9">KC201</strain>
    </source>
</reference>
<dbReference type="EMBL" id="SMJZ01000043">
    <property type="protein sequence ID" value="TDC07234.1"/>
    <property type="molecule type" value="Genomic_DNA"/>
</dbReference>
<evidence type="ECO:0000256" key="3">
    <source>
        <dbReference type="ARBA" id="ARBA00022723"/>
    </source>
</evidence>
<evidence type="ECO:0000256" key="2">
    <source>
        <dbReference type="ARBA" id="ARBA00022617"/>
    </source>
</evidence>
<protein>
    <submittedName>
        <fullName evidence="8">Cytochrome P450</fullName>
    </submittedName>
</protein>
<dbReference type="PANTHER" id="PTHR46696">
    <property type="entry name" value="P450, PUTATIVE (EUROFUNG)-RELATED"/>
    <property type="match status" value="1"/>
</dbReference>
<keyword evidence="6 7" id="KW-0503">Monooxygenase</keyword>
<evidence type="ECO:0000313" key="9">
    <source>
        <dbReference type="Proteomes" id="UP000295157"/>
    </source>
</evidence>
<keyword evidence="9" id="KW-1185">Reference proteome</keyword>
<proteinExistence type="inferred from homology"/>
<dbReference type="InterPro" id="IPR002397">
    <property type="entry name" value="Cyt_P450_B"/>
</dbReference>
<dbReference type="FunFam" id="1.10.630.10:FF:000018">
    <property type="entry name" value="Cytochrome P450 monooxygenase"/>
    <property type="match status" value="1"/>
</dbReference>
<dbReference type="CDD" id="cd11030">
    <property type="entry name" value="CYP105-like"/>
    <property type="match status" value="1"/>
</dbReference>
<keyword evidence="5 7" id="KW-0408">Iron</keyword>
<keyword evidence="2 7" id="KW-0349">Heme</keyword>
<comment type="similarity">
    <text evidence="1 7">Belongs to the cytochrome P450 family.</text>
</comment>
<gene>
    <name evidence="8" type="ORF">E1267_14140</name>
</gene>
<dbReference type="PRINTS" id="PR00385">
    <property type="entry name" value="P450"/>
</dbReference>
<dbReference type="GO" id="GO:0005506">
    <property type="term" value="F:iron ion binding"/>
    <property type="evidence" value="ECO:0007669"/>
    <property type="project" value="InterPro"/>
</dbReference>
<dbReference type="RefSeq" id="WP_132332898.1">
    <property type="nucleotide sequence ID" value="NZ_SMJZ01000043.1"/>
</dbReference>
<dbReference type="AlphaFoldDB" id="A0A4R4NFM2"/>
<dbReference type="Proteomes" id="UP000295157">
    <property type="component" value="Unassembled WGS sequence"/>
</dbReference>
<evidence type="ECO:0000256" key="7">
    <source>
        <dbReference type="RuleBase" id="RU000461"/>
    </source>
</evidence>
<dbReference type="InterPro" id="IPR036396">
    <property type="entry name" value="Cyt_P450_sf"/>
</dbReference>